<sequence>MEEVNNLDKVKERIDHFMCHIELSISLYKDDIDLDFSELFNVLDNFEKQIREQHLIAGNKFFRDMIERVTFMNKCASDLAYKGIYYKIQNKE</sequence>
<organism evidence="1">
    <name type="scientific">uncultured Caudovirales phage</name>
    <dbReference type="NCBI Taxonomy" id="2100421"/>
    <lineage>
        <taxon>Viruses</taxon>
        <taxon>Duplodnaviria</taxon>
        <taxon>Heunggongvirae</taxon>
        <taxon>Uroviricota</taxon>
        <taxon>Caudoviricetes</taxon>
        <taxon>Peduoviridae</taxon>
        <taxon>Maltschvirus</taxon>
        <taxon>Maltschvirus maltsch</taxon>
    </lineage>
</organism>
<evidence type="ECO:0000313" key="2">
    <source>
        <dbReference type="EMBL" id="CAB4134376.1"/>
    </source>
</evidence>
<accession>A0A6J5L435</accession>
<dbReference type="EMBL" id="LR796285">
    <property type="protein sequence ID" value="CAB4134376.1"/>
    <property type="molecule type" value="Genomic_DNA"/>
</dbReference>
<reference evidence="1" key="1">
    <citation type="submission" date="2020-04" db="EMBL/GenBank/DDBJ databases">
        <authorList>
            <person name="Chiriac C."/>
            <person name="Salcher M."/>
            <person name="Ghai R."/>
            <person name="Kavagutti S V."/>
        </authorList>
    </citation>
    <scope>NUCLEOTIDE SEQUENCE</scope>
</reference>
<name>A0A6J5L435_9CAUD</name>
<dbReference type="EMBL" id="LR796232">
    <property type="protein sequence ID" value="CAB4127987.1"/>
    <property type="molecule type" value="Genomic_DNA"/>
</dbReference>
<gene>
    <name evidence="1" type="ORF">UFOVP101_7</name>
    <name evidence="2" type="ORF">UFOVP270_50</name>
</gene>
<evidence type="ECO:0000313" key="1">
    <source>
        <dbReference type="EMBL" id="CAB4127987.1"/>
    </source>
</evidence>
<protein>
    <submittedName>
        <fullName evidence="1">Uncharacterized protein</fullName>
    </submittedName>
</protein>
<proteinExistence type="predicted"/>